<dbReference type="PANTHER" id="PTHR12521">
    <property type="entry name" value="PROTEIN C6ORF130"/>
    <property type="match status" value="1"/>
</dbReference>
<dbReference type="InterPro" id="IPR050892">
    <property type="entry name" value="ADP-ribose_metab_enzymes"/>
</dbReference>
<dbReference type="InterPro" id="IPR043472">
    <property type="entry name" value="Macro_dom-like"/>
</dbReference>
<dbReference type="Gene3D" id="3.40.220.10">
    <property type="entry name" value="Leucine Aminopeptidase, subunit E, domain 1"/>
    <property type="match status" value="1"/>
</dbReference>
<dbReference type="PROSITE" id="PS51154">
    <property type="entry name" value="MACRO"/>
    <property type="match status" value="1"/>
</dbReference>
<dbReference type="GO" id="GO:0140291">
    <property type="term" value="P:peptidyl-glutamate ADP-deribosylation"/>
    <property type="evidence" value="ECO:0007669"/>
    <property type="project" value="TreeGrafter"/>
</dbReference>
<organism evidence="2">
    <name type="scientific">marine sediment metagenome</name>
    <dbReference type="NCBI Taxonomy" id="412755"/>
    <lineage>
        <taxon>unclassified sequences</taxon>
        <taxon>metagenomes</taxon>
        <taxon>ecological metagenomes</taxon>
    </lineage>
</organism>
<dbReference type="EMBL" id="LAZR01000155">
    <property type="protein sequence ID" value="KKN85782.1"/>
    <property type="molecule type" value="Genomic_DNA"/>
</dbReference>
<evidence type="ECO:0000313" key="2">
    <source>
        <dbReference type="EMBL" id="KKN85782.1"/>
    </source>
</evidence>
<sequence>MITYQQGNIFDSQMECLVNPVNTVGVMGKGLALEFKRRYPAMFSSYVRLCNSKQLVVGNPHLWTGPFGFKVLLFPTKKHWRQPSKELYIKGGLRVVAQAVSAGLIDSIAFPAIGCGLGGLDFETQVRPLLDKYLADLPIDVEVYMPKERKR</sequence>
<dbReference type="PANTHER" id="PTHR12521:SF0">
    <property type="entry name" value="ADP-RIBOSE GLYCOHYDROLASE OARD1"/>
    <property type="match status" value="1"/>
</dbReference>
<dbReference type="SMART" id="SM00506">
    <property type="entry name" value="A1pp"/>
    <property type="match status" value="1"/>
</dbReference>
<dbReference type="Pfam" id="PF01661">
    <property type="entry name" value="Macro"/>
    <property type="match status" value="1"/>
</dbReference>
<comment type="caution">
    <text evidence="2">The sequence shown here is derived from an EMBL/GenBank/DDBJ whole genome shotgun (WGS) entry which is preliminary data.</text>
</comment>
<feature type="domain" description="Macro" evidence="1">
    <location>
        <begin position="1"/>
        <end position="151"/>
    </location>
</feature>
<evidence type="ECO:0000259" key="1">
    <source>
        <dbReference type="PROSITE" id="PS51154"/>
    </source>
</evidence>
<reference evidence="2" key="1">
    <citation type="journal article" date="2015" name="Nature">
        <title>Complex archaea that bridge the gap between prokaryotes and eukaryotes.</title>
        <authorList>
            <person name="Spang A."/>
            <person name="Saw J.H."/>
            <person name="Jorgensen S.L."/>
            <person name="Zaremba-Niedzwiedzka K."/>
            <person name="Martijn J."/>
            <person name="Lind A.E."/>
            <person name="van Eijk R."/>
            <person name="Schleper C."/>
            <person name="Guy L."/>
            <person name="Ettema T.J."/>
        </authorList>
    </citation>
    <scope>NUCLEOTIDE SEQUENCE</scope>
</reference>
<dbReference type="InterPro" id="IPR002589">
    <property type="entry name" value="Macro_dom"/>
</dbReference>
<name>A0A0F9UEM3_9ZZZZ</name>
<accession>A0A0F9UEM3</accession>
<dbReference type="AlphaFoldDB" id="A0A0F9UEM3"/>
<gene>
    <name evidence="2" type="ORF">LCGC14_0275890</name>
</gene>
<proteinExistence type="predicted"/>
<dbReference type="SUPFAM" id="SSF52949">
    <property type="entry name" value="Macro domain-like"/>
    <property type="match status" value="1"/>
</dbReference>
<protein>
    <recommendedName>
        <fullName evidence="1">Macro domain-containing protein</fullName>
    </recommendedName>
</protein>